<accession>A0A9Q3FH18</accession>
<dbReference type="AlphaFoldDB" id="A0A9Q3FH18"/>
<dbReference type="EMBL" id="AVOT02042855">
    <property type="protein sequence ID" value="MBW0538297.1"/>
    <property type="molecule type" value="Genomic_DNA"/>
</dbReference>
<dbReference type="GO" id="GO:0003723">
    <property type="term" value="F:RNA binding"/>
    <property type="evidence" value="ECO:0007669"/>
    <property type="project" value="UniProtKB-KW"/>
</dbReference>
<keyword evidence="4" id="KW-0479">Metal-binding</keyword>
<keyword evidence="1" id="KW-0815">Transposition</keyword>
<evidence type="ECO:0000256" key="3">
    <source>
        <dbReference type="ARBA" id="ARBA00022722"/>
    </source>
</evidence>
<evidence type="ECO:0000256" key="11">
    <source>
        <dbReference type="ARBA" id="ARBA00022932"/>
    </source>
</evidence>
<keyword evidence="8" id="KW-0694">RNA-binding</keyword>
<evidence type="ECO:0000256" key="1">
    <source>
        <dbReference type="ARBA" id="ARBA00022578"/>
    </source>
</evidence>
<evidence type="ECO:0000256" key="15">
    <source>
        <dbReference type="SAM" id="MobiDB-lite"/>
    </source>
</evidence>
<dbReference type="GO" id="GO:0004519">
    <property type="term" value="F:endonuclease activity"/>
    <property type="evidence" value="ECO:0007669"/>
    <property type="project" value="UniProtKB-KW"/>
</dbReference>
<evidence type="ECO:0000256" key="5">
    <source>
        <dbReference type="ARBA" id="ARBA00022759"/>
    </source>
</evidence>
<evidence type="ECO:0000256" key="7">
    <source>
        <dbReference type="ARBA" id="ARBA00022842"/>
    </source>
</evidence>
<sequence>MTTPLPLTQVVHHPENDESADENRIKTRIIQLDRLNWVQWSCQMTNYLKGCGYQELLHPLSDAAKITSKYKRKNSAALAMLWTSVCDDLQGVLLEHQDSFFDAWEALGDACGRNSIITTCEALFQLISLQYKPGLSLESHTDLFLRLYAAYKSITYNTDFKMDLPPSMAAAFFLFTKRVSLEHARRQNHSEEVLFNKPSTSKEDDKKGPKAHENQPRRKRRNKKKKADFKPTSNERNPSLSQRMERLEKLILSNHPTTPKGNQPAHAVSSPEETIDPQDNSESDAYYLPVKGFITDHRDRSQKIYLDSGCGRSVINNLSLLKDPTPRNMSVKTFGSNVQITHHGTLNFFGFDIFPVSYAPQGPVNLISVSQLIDHGLKPIYKNDVFLIKRNNSIVATFQRDGNLYSTRSPINVAWYSSPRATKDWHSLYGHPSDEYLRHILKQNNVNQSFISSKNCEVCRISKLERHPHNKSLPTTPSPFYKLQTDILEINVPSKKGYRYILALVDDFSRFNRIVFLKSKDQAGREIISFINEIRNKLNRVPAFLHSDRGGEFTSNSLLLTLKKEGVSIEQGAPYSPQTNGVAERFNRSLLSKIRCLLNQSNIPVNYWDQAASHASLLLNNTPHWFLNMITPANCLINHNSSIEPRLDFSRLISFGARVNVKNKFPDSKITGGSSPLRALTFERYSDWMKLLNIDNGKIKISRDYIPSISDKPAKVRKPTQSLP</sequence>
<proteinExistence type="predicted"/>
<evidence type="ECO:0000256" key="12">
    <source>
        <dbReference type="ARBA" id="ARBA00023172"/>
    </source>
</evidence>
<evidence type="ECO:0000313" key="18">
    <source>
        <dbReference type="Proteomes" id="UP000765509"/>
    </source>
</evidence>
<dbReference type="GO" id="GO:0015074">
    <property type="term" value="P:DNA integration"/>
    <property type="evidence" value="ECO:0007669"/>
    <property type="project" value="UniProtKB-KW"/>
</dbReference>
<organism evidence="17 18">
    <name type="scientific">Austropuccinia psidii MF-1</name>
    <dbReference type="NCBI Taxonomy" id="1389203"/>
    <lineage>
        <taxon>Eukaryota</taxon>
        <taxon>Fungi</taxon>
        <taxon>Dikarya</taxon>
        <taxon>Basidiomycota</taxon>
        <taxon>Pucciniomycotina</taxon>
        <taxon>Pucciniomycetes</taxon>
        <taxon>Pucciniales</taxon>
        <taxon>Sphaerophragmiaceae</taxon>
        <taxon>Austropuccinia</taxon>
    </lineage>
</organism>
<evidence type="ECO:0000256" key="8">
    <source>
        <dbReference type="ARBA" id="ARBA00022884"/>
    </source>
</evidence>
<feature type="domain" description="Integrase catalytic" evidence="16">
    <location>
        <begin position="473"/>
        <end position="640"/>
    </location>
</feature>
<dbReference type="InterPro" id="IPR012337">
    <property type="entry name" value="RNaseH-like_sf"/>
</dbReference>
<keyword evidence="5" id="KW-0255">Endonuclease</keyword>
<comment type="catalytic activity">
    <reaction evidence="14">
        <text>DNA(n) + a 2'-deoxyribonucleoside 5'-triphosphate = DNA(n+1) + diphosphate</text>
        <dbReference type="Rhea" id="RHEA:22508"/>
        <dbReference type="Rhea" id="RHEA-COMP:17339"/>
        <dbReference type="Rhea" id="RHEA-COMP:17340"/>
        <dbReference type="ChEBI" id="CHEBI:33019"/>
        <dbReference type="ChEBI" id="CHEBI:61560"/>
        <dbReference type="ChEBI" id="CHEBI:173112"/>
        <dbReference type="EC" id="2.7.7.7"/>
    </reaction>
</comment>
<name>A0A9Q3FH18_9BASI</name>
<dbReference type="InterPro" id="IPR001584">
    <property type="entry name" value="Integrase_cat-core"/>
</dbReference>
<keyword evidence="18" id="KW-1185">Reference proteome</keyword>
<dbReference type="GO" id="GO:0046872">
    <property type="term" value="F:metal ion binding"/>
    <property type="evidence" value="ECO:0007669"/>
    <property type="project" value="UniProtKB-KW"/>
</dbReference>
<feature type="region of interest" description="Disordered" evidence="15">
    <location>
        <begin position="254"/>
        <end position="282"/>
    </location>
</feature>
<dbReference type="GO" id="GO:0003964">
    <property type="term" value="F:RNA-directed DNA polymerase activity"/>
    <property type="evidence" value="ECO:0007669"/>
    <property type="project" value="UniProtKB-KW"/>
</dbReference>
<dbReference type="SUPFAM" id="SSF53098">
    <property type="entry name" value="Ribonuclease H-like"/>
    <property type="match status" value="1"/>
</dbReference>
<comment type="catalytic activity">
    <reaction evidence="13">
        <text>DNA(n) + a 2'-deoxyribonucleoside 5'-triphosphate = DNA(n+1) + diphosphate</text>
        <dbReference type="Rhea" id="RHEA:22508"/>
        <dbReference type="Rhea" id="RHEA-COMP:17339"/>
        <dbReference type="Rhea" id="RHEA-COMP:17340"/>
        <dbReference type="ChEBI" id="CHEBI:33019"/>
        <dbReference type="ChEBI" id="CHEBI:61560"/>
        <dbReference type="ChEBI" id="CHEBI:173112"/>
        <dbReference type="EC" id="2.7.7.49"/>
    </reaction>
</comment>
<dbReference type="GO" id="GO:0003887">
    <property type="term" value="F:DNA-directed DNA polymerase activity"/>
    <property type="evidence" value="ECO:0007669"/>
    <property type="project" value="UniProtKB-KW"/>
</dbReference>
<dbReference type="Proteomes" id="UP000765509">
    <property type="component" value="Unassembled WGS sequence"/>
</dbReference>
<evidence type="ECO:0000256" key="6">
    <source>
        <dbReference type="ARBA" id="ARBA00022801"/>
    </source>
</evidence>
<feature type="compositionally biased region" description="Basic and acidic residues" evidence="15">
    <location>
        <begin position="186"/>
        <end position="216"/>
    </location>
</feature>
<keyword evidence="6" id="KW-0378">Hydrolase</keyword>
<dbReference type="GO" id="GO:0006310">
    <property type="term" value="P:DNA recombination"/>
    <property type="evidence" value="ECO:0007669"/>
    <property type="project" value="UniProtKB-KW"/>
</dbReference>
<dbReference type="InterPro" id="IPR025724">
    <property type="entry name" value="GAG-pre-integrase_dom"/>
</dbReference>
<dbReference type="GO" id="GO:0005634">
    <property type="term" value="C:nucleus"/>
    <property type="evidence" value="ECO:0007669"/>
    <property type="project" value="UniProtKB-ARBA"/>
</dbReference>
<evidence type="ECO:0000256" key="2">
    <source>
        <dbReference type="ARBA" id="ARBA00022695"/>
    </source>
</evidence>
<feature type="region of interest" description="Disordered" evidence="15">
    <location>
        <begin position="186"/>
        <end position="241"/>
    </location>
</feature>
<keyword evidence="10" id="KW-0695">RNA-directed DNA polymerase</keyword>
<evidence type="ECO:0000256" key="14">
    <source>
        <dbReference type="ARBA" id="ARBA00049244"/>
    </source>
</evidence>
<evidence type="ECO:0000256" key="13">
    <source>
        <dbReference type="ARBA" id="ARBA00048173"/>
    </source>
</evidence>
<evidence type="ECO:0000259" key="16">
    <source>
        <dbReference type="PROSITE" id="PS50994"/>
    </source>
</evidence>
<keyword evidence="12" id="KW-0233">DNA recombination</keyword>
<keyword evidence="11" id="KW-0239">DNA-directed DNA polymerase</keyword>
<keyword evidence="3" id="KW-0540">Nuclease</keyword>
<dbReference type="GO" id="GO:0032196">
    <property type="term" value="P:transposition"/>
    <property type="evidence" value="ECO:0007669"/>
    <property type="project" value="UniProtKB-KW"/>
</dbReference>
<dbReference type="PANTHER" id="PTHR42648:SF11">
    <property type="entry name" value="TRANSPOSON TY4-P GAG-POL POLYPROTEIN"/>
    <property type="match status" value="1"/>
</dbReference>
<dbReference type="GO" id="GO:0016787">
    <property type="term" value="F:hydrolase activity"/>
    <property type="evidence" value="ECO:0007669"/>
    <property type="project" value="UniProtKB-KW"/>
</dbReference>
<evidence type="ECO:0000256" key="10">
    <source>
        <dbReference type="ARBA" id="ARBA00022918"/>
    </source>
</evidence>
<reference evidence="17" key="1">
    <citation type="submission" date="2021-03" db="EMBL/GenBank/DDBJ databases">
        <title>Draft genome sequence of rust myrtle Austropuccinia psidii MF-1, a brazilian biotype.</title>
        <authorList>
            <person name="Quecine M.C."/>
            <person name="Pachon D.M.R."/>
            <person name="Bonatelli M.L."/>
            <person name="Correr F.H."/>
            <person name="Franceschini L.M."/>
            <person name="Leite T.F."/>
            <person name="Margarido G.R.A."/>
            <person name="Almeida C.A."/>
            <person name="Ferrarezi J.A."/>
            <person name="Labate C.A."/>
        </authorList>
    </citation>
    <scope>NUCLEOTIDE SEQUENCE</scope>
    <source>
        <strain evidence="17">MF-1</strain>
    </source>
</reference>
<feature type="compositionally biased region" description="Basic residues" evidence="15">
    <location>
        <begin position="217"/>
        <end position="227"/>
    </location>
</feature>
<keyword evidence="9" id="KW-0229">DNA integration</keyword>
<dbReference type="InterPro" id="IPR039537">
    <property type="entry name" value="Retrotran_Ty1/copia-like"/>
</dbReference>
<evidence type="ECO:0000313" key="17">
    <source>
        <dbReference type="EMBL" id="MBW0538297.1"/>
    </source>
</evidence>
<dbReference type="OrthoDB" id="2506384at2759"/>
<evidence type="ECO:0000256" key="9">
    <source>
        <dbReference type="ARBA" id="ARBA00022908"/>
    </source>
</evidence>
<dbReference type="PANTHER" id="PTHR42648">
    <property type="entry name" value="TRANSPOSASE, PUTATIVE-RELATED"/>
    <property type="match status" value="1"/>
</dbReference>
<feature type="compositionally biased region" description="Polar residues" evidence="15">
    <location>
        <begin position="231"/>
        <end position="241"/>
    </location>
</feature>
<evidence type="ECO:0000256" key="4">
    <source>
        <dbReference type="ARBA" id="ARBA00022723"/>
    </source>
</evidence>
<feature type="compositionally biased region" description="Acidic residues" evidence="15">
    <location>
        <begin position="273"/>
        <end position="282"/>
    </location>
</feature>
<keyword evidence="2" id="KW-0548">Nucleotidyltransferase</keyword>
<keyword evidence="7" id="KW-0460">Magnesium</keyword>
<dbReference type="PROSITE" id="PS50994">
    <property type="entry name" value="INTEGRASE"/>
    <property type="match status" value="1"/>
</dbReference>
<protein>
    <recommendedName>
        <fullName evidence="16">Integrase catalytic domain-containing protein</fullName>
    </recommendedName>
</protein>
<dbReference type="Gene3D" id="3.30.420.10">
    <property type="entry name" value="Ribonuclease H-like superfamily/Ribonuclease H"/>
    <property type="match status" value="1"/>
</dbReference>
<dbReference type="Pfam" id="PF13976">
    <property type="entry name" value="gag_pre-integrs"/>
    <property type="match status" value="1"/>
</dbReference>
<dbReference type="InterPro" id="IPR036397">
    <property type="entry name" value="RNaseH_sf"/>
</dbReference>
<dbReference type="Pfam" id="PF00665">
    <property type="entry name" value="rve"/>
    <property type="match status" value="1"/>
</dbReference>
<gene>
    <name evidence="17" type="ORF">O181_078012</name>
</gene>
<keyword evidence="11" id="KW-0808">Transferase</keyword>
<comment type="caution">
    <text evidence="17">The sequence shown here is derived from an EMBL/GenBank/DDBJ whole genome shotgun (WGS) entry which is preliminary data.</text>
</comment>